<name>A0A8S5SJL6_9CAUD</name>
<proteinExistence type="predicted"/>
<accession>A0A8S5SJL6</accession>
<evidence type="ECO:0000313" key="1">
    <source>
        <dbReference type="EMBL" id="DAF50754.1"/>
    </source>
</evidence>
<sequence>MFLLWQQADVNLYCCLFNYGEFAIIKITYKRTIYDLHNDTK</sequence>
<dbReference type="EMBL" id="BK032600">
    <property type="protein sequence ID" value="DAF50754.1"/>
    <property type="molecule type" value="Genomic_DNA"/>
</dbReference>
<reference evidence="1" key="1">
    <citation type="journal article" date="2021" name="Proc. Natl. Acad. Sci. U.S.A.">
        <title>A Catalog of Tens of Thousands of Viruses from Human Metagenomes Reveals Hidden Associations with Chronic Diseases.</title>
        <authorList>
            <person name="Tisza M.J."/>
            <person name="Buck C.B."/>
        </authorList>
    </citation>
    <scope>NUCLEOTIDE SEQUENCE</scope>
    <source>
        <strain evidence="1">Ct04y17</strain>
    </source>
</reference>
<protein>
    <submittedName>
        <fullName evidence="1">Uncharacterized protein</fullName>
    </submittedName>
</protein>
<organism evidence="1">
    <name type="scientific">Myoviridae sp. ct04y17</name>
    <dbReference type="NCBI Taxonomy" id="2827652"/>
    <lineage>
        <taxon>Viruses</taxon>
        <taxon>Duplodnaviria</taxon>
        <taxon>Heunggongvirae</taxon>
        <taxon>Uroviricota</taxon>
        <taxon>Caudoviricetes</taxon>
    </lineage>
</organism>